<reference evidence="3 4" key="1">
    <citation type="journal article" date="2020" name="Genomics">
        <title>Characterization of a novel alphabaculovirus isolated from the Southern armyworm, Spodoptera eridania (Cramer, 1782) (Lepidoptera: Noctuidae) and the evolution of odv-e66, a bacterium-acquired baculoviral chondroitinase gene.</title>
        <authorList>
            <person name="Rodrigues D.T."/>
            <person name="Peterson L."/>
            <person name="de Oliveira L.B."/>
            <person name="Sosa-Gomez D.R."/>
            <person name="Ribeiro B.M."/>
            <person name="Ardisson-Araujo D.M.P."/>
        </authorList>
    </citation>
    <scope>NUCLEOTIDE SEQUENCE [LARGE SCALE GENOMIC DNA]</scope>
    <source>
        <strain evidence="3">CNPSo-165</strain>
    </source>
</reference>
<keyword evidence="4" id="KW-1185">Reference proteome</keyword>
<accession>A0ABX6TQC5</accession>
<feature type="region of interest" description="Disordered" evidence="1">
    <location>
        <begin position="779"/>
        <end position="798"/>
    </location>
</feature>
<keyword evidence="2" id="KW-1133">Transmembrane helix</keyword>
<keyword evidence="2" id="KW-0472">Membrane</keyword>
<sequence length="870" mass="100959">MTVPLPLSAPLFVIASLFVVATTCNNMTDYRKNCVSMRFKKNSICDDKIVVSEFVKQNFNFTDATDLNAFAQWIDLMLDVEQYSSSSSSSSKTVAAVAHHLEKFVQVDGGITRELQLLGDAVYQNVANLYINYHSVLRFKENWLQYQYFFNNYIIWAPSRFKTVLATYAHLRSSLRYSRSFVAEVDDAAVRVMVLALNYPLATMRPEHVRQEAYIYYVSKLSPNDRQRFNGGLYETIEMQQFPHTTILRSGPVNITLHHNIQNLSVLNRMQEESDFVYDNFKNLWQRLNLSFVHTIRNVDMYVYENRSEYIRTGLLMTINVNNGGIALYQFKPQKVQASVYFEGDMIPRAFGHELFHCLLYTSNRRVIHTPNSHWYLEGAANRFGYRKCFWRDYFDLRNYQHKTIDEIVRADYENKILYPMGSALVSFLYEKRPELLKNAVLRRNYTIPSDAQLENEFTTFKQNKLAECNYVNKNNKYRYKNKVQQLYAQIISNDTFKHCRNYIAVRFSDCVFILTPTKLYLENGVNARSIINPQKIIRFNRNEVSQFDFDFLQKGLIKLAARMMLHDPTDPTDVVNKFFSVDDKYTYGANVSCNNVDTLTEIVLRLPLLRTERTPLSAVASKQIAKMMVQKYEKLSFGCRVFVSPPVNATGRLRLYVERLLSLRDEHIADVNLKKPLDARANTIIHLAAIYNKHLFLRMYRYNNDLVSHLTNNRNETGIWLFENSQRYLQRFNHEPNRYCMSVVPGNITFAYPPTIAKKIISSRRGDDDAAAVVIDNNHNNVSRGNQTRTDNKDSNKGKISVESVKVALLSITVLVVVLTVVGISCNTLVTITIVKHYNNKTNNLISSTLQYNKQKFYVNDETTLPLFN</sequence>
<protein>
    <submittedName>
        <fullName evidence="3">Uncharacterized protein</fullName>
    </submittedName>
</protein>
<evidence type="ECO:0000256" key="1">
    <source>
        <dbReference type="SAM" id="MobiDB-lite"/>
    </source>
</evidence>
<dbReference type="RefSeq" id="YP_010800445.1">
    <property type="nucleotide sequence ID" value="NC_076869.1"/>
</dbReference>
<dbReference type="GeneID" id="80539049"/>
<dbReference type="EMBL" id="MT040195">
    <property type="protein sequence ID" value="QNV47860.1"/>
    <property type="molecule type" value="Genomic_DNA"/>
</dbReference>
<keyword evidence="2" id="KW-0812">Transmembrane</keyword>
<name>A0ABX6TQC5_9ABAC</name>
<feature type="transmembrane region" description="Helical" evidence="2">
    <location>
        <begin position="808"/>
        <end position="836"/>
    </location>
</feature>
<proteinExistence type="predicted"/>
<evidence type="ECO:0000313" key="3">
    <source>
        <dbReference type="EMBL" id="QNV47860.1"/>
    </source>
</evidence>
<dbReference type="Proteomes" id="UP000831439">
    <property type="component" value="Segment"/>
</dbReference>
<organism evidence="3 4">
    <name type="scientific">Spodoptera eridania nucleopolyhedrovirus</name>
    <dbReference type="NCBI Taxonomy" id="2315721"/>
    <lineage>
        <taxon>Viruses</taxon>
        <taxon>Viruses incertae sedis</taxon>
        <taxon>Naldaviricetes</taxon>
        <taxon>Lefavirales</taxon>
        <taxon>Baculoviridae</taxon>
        <taxon>Alphabaculovirus</taxon>
        <taxon>Alphabaculovirus speridaniae</taxon>
    </lineage>
</organism>
<evidence type="ECO:0000313" key="4">
    <source>
        <dbReference type="Proteomes" id="UP000831439"/>
    </source>
</evidence>
<evidence type="ECO:0000256" key="2">
    <source>
        <dbReference type="SAM" id="Phobius"/>
    </source>
</evidence>